<name>A0A1G8KW05_9RHOB</name>
<sequence>MINKDIITGVILTGAGAWFAWEAQSFPTMGGMTYGPGLFPTIAGLGLVLCGVMILVTGLMQPAVEEAPAETGPKSNWPLINALAIIASVVFFALGLDPLGFHVVAFPVLLVLLLLFRIIWWKALLLAVFVTFLVHFIFYSFLHVPLPWGLLEPIAW</sequence>
<feature type="transmembrane region" description="Helical" evidence="1">
    <location>
        <begin position="41"/>
        <end position="64"/>
    </location>
</feature>
<feature type="transmembrane region" description="Helical" evidence="1">
    <location>
        <begin position="123"/>
        <end position="142"/>
    </location>
</feature>
<evidence type="ECO:0000313" key="3">
    <source>
        <dbReference type="EMBL" id="SDI47591.1"/>
    </source>
</evidence>
<dbReference type="EMBL" id="FNEK01000003">
    <property type="protein sequence ID" value="SDI47591.1"/>
    <property type="molecule type" value="Genomic_DNA"/>
</dbReference>
<dbReference type="Pfam" id="PF07331">
    <property type="entry name" value="TctB"/>
    <property type="match status" value="1"/>
</dbReference>
<evidence type="ECO:0000313" key="4">
    <source>
        <dbReference type="Proteomes" id="UP000199382"/>
    </source>
</evidence>
<keyword evidence="1" id="KW-0472">Membrane</keyword>
<keyword evidence="4" id="KW-1185">Reference proteome</keyword>
<proteinExistence type="predicted"/>
<feature type="domain" description="DUF1468" evidence="2">
    <location>
        <begin position="7"/>
        <end position="147"/>
    </location>
</feature>
<evidence type="ECO:0000259" key="2">
    <source>
        <dbReference type="Pfam" id="PF07331"/>
    </source>
</evidence>
<protein>
    <submittedName>
        <fullName evidence="3">Putative tricarboxylic transport membrane protein</fullName>
    </submittedName>
</protein>
<dbReference type="STRING" id="571298.SAMN04488026_1003105"/>
<dbReference type="AlphaFoldDB" id="A0A1G8KW05"/>
<gene>
    <name evidence="3" type="ORF">SAMN04488026_1003105</name>
</gene>
<feature type="transmembrane region" description="Helical" evidence="1">
    <location>
        <begin position="76"/>
        <end position="93"/>
    </location>
</feature>
<evidence type="ECO:0000256" key="1">
    <source>
        <dbReference type="SAM" id="Phobius"/>
    </source>
</evidence>
<dbReference type="OrthoDB" id="8907787at2"/>
<dbReference type="InterPro" id="IPR009936">
    <property type="entry name" value="DUF1468"/>
</dbReference>
<dbReference type="Proteomes" id="UP000199382">
    <property type="component" value="Unassembled WGS sequence"/>
</dbReference>
<accession>A0A1G8KW05</accession>
<reference evidence="3 4" key="1">
    <citation type="submission" date="2016-10" db="EMBL/GenBank/DDBJ databases">
        <authorList>
            <person name="de Groot N.N."/>
        </authorList>
    </citation>
    <scope>NUCLEOTIDE SEQUENCE [LARGE SCALE GENOMIC DNA]</scope>
    <source>
        <strain evidence="3 4">DSM 25294</strain>
    </source>
</reference>
<dbReference type="RefSeq" id="WP_093148901.1">
    <property type="nucleotide sequence ID" value="NZ_FNEK01000003.1"/>
</dbReference>
<feature type="transmembrane region" description="Helical" evidence="1">
    <location>
        <begin position="99"/>
        <end position="116"/>
    </location>
</feature>
<keyword evidence="1" id="KW-0812">Transmembrane</keyword>
<organism evidence="3 4">
    <name type="scientific">Aliiruegeria lutimaris</name>
    <dbReference type="NCBI Taxonomy" id="571298"/>
    <lineage>
        <taxon>Bacteria</taxon>
        <taxon>Pseudomonadati</taxon>
        <taxon>Pseudomonadota</taxon>
        <taxon>Alphaproteobacteria</taxon>
        <taxon>Rhodobacterales</taxon>
        <taxon>Roseobacteraceae</taxon>
        <taxon>Aliiruegeria</taxon>
    </lineage>
</organism>
<keyword evidence="1" id="KW-1133">Transmembrane helix</keyword>